<dbReference type="PANTHER" id="PTHR33653:SF1">
    <property type="entry name" value="RIBONUCLEASE VAPC2"/>
    <property type="match status" value="1"/>
</dbReference>
<protein>
    <recommendedName>
        <fullName evidence="8">Ribonuclease VapC</fullName>
        <shortName evidence="8">RNase VapC</shortName>
        <ecNumber evidence="8">3.1.-.-</ecNumber>
    </recommendedName>
    <alternativeName>
        <fullName evidence="8">Toxin VapC</fullName>
    </alternativeName>
</protein>
<dbReference type="PANTHER" id="PTHR33653">
    <property type="entry name" value="RIBONUCLEASE VAPC2"/>
    <property type="match status" value="1"/>
</dbReference>
<sequence length="142" mass="15669">MITVLDTNVISEVTSRSPMDANVRDWVISQRLQTLHTTSITIAELLYGVALLPESRRKETLKQTTSAIIDNFRHRTLAFDTAAASHYAAIVATRRMSGHPIGMQDAMIAAIARMHGATVATRNIKDFEDTGVALVNPWEYTG</sequence>
<dbReference type="GO" id="GO:0016787">
    <property type="term" value="F:hydrolase activity"/>
    <property type="evidence" value="ECO:0007669"/>
    <property type="project" value="UniProtKB-KW"/>
</dbReference>
<dbReference type="eggNOG" id="COG1487">
    <property type="taxonomic scope" value="Bacteria"/>
</dbReference>
<comment type="cofactor">
    <cofactor evidence="1 8">
        <name>Mg(2+)</name>
        <dbReference type="ChEBI" id="CHEBI:18420"/>
    </cofactor>
</comment>
<dbReference type="InterPro" id="IPR029060">
    <property type="entry name" value="PIN-like_dom_sf"/>
</dbReference>
<dbReference type="InterPro" id="IPR050556">
    <property type="entry name" value="Type_II_TA_system_RNase"/>
</dbReference>
<evidence type="ECO:0000256" key="3">
    <source>
        <dbReference type="ARBA" id="ARBA00022722"/>
    </source>
</evidence>
<comment type="caution">
    <text evidence="10">The sequence shown here is derived from an EMBL/GenBank/DDBJ whole genome shotgun (WGS) entry which is preliminary data.</text>
</comment>
<dbReference type="AlphaFoldDB" id="A0A087DFH6"/>
<feature type="binding site" evidence="8">
    <location>
        <position position="105"/>
    </location>
    <ligand>
        <name>Mg(2+)</name>
        <dbReference type="ChEBI" id="CHEBI:18420"/>
    </ligand>
</feature>
<evidence type="ECO:0000256" key="5">
    <source>
        <dbReference type="ARBA" id="ARBA00022801"/>
    </source>
</evidence>
<accession>A0A087DFH6</accession>
<keyword evidence="11" id="KW-1185">Reference proteome</keyword>
<dbReference type="Proteomes" id="UP000029004">
    <property type="component" value="Unassembled WGS sequence"/>
</dbReference>
<dbReference type="HAMAP" id="MF_00265">
    <property type="entry name" value="VapC_Nob1"/>
    <property type="match status" value="1"/>
</dbReference>
<gene>
    <name evidence="8" type="primary">vapC</name>
    <name evidence="10" type="ORF">BSTEL_2148</name>
</gene>
<keyword evidence="2 8" id="KW-1277">Toxin-antitoxin system</keyword>
<evidence type="ECO:0000259" key="9">
    <source>
        <dbReference type="Pfam" id="PF01850"/>
    </source>
</evidence>
<dbReference type="STRING" id="762211.BSTEL_2148"/>
<keyword evidence="3 8" id="KW-0540">Nuclease</keyword>
<dbReference type="GO" id="GO:0004540">
    <property type="term" value="F:RNA nuclease activity"/>
    <property type="evidence" value="ECO:0007669"/>
    <property type="project" value="InterPro"/>
</dbReference>
<name>A0A087DFH6_9BIFI</name>
<dbReference type="InterPro" id="IPR002716">
    <property type="entry name" value="PIN_dom"/>
</dbReference>
<evidence type="ECO:0000256" key="7">
    <source>
        <dbReference type="ARBA" id="ARBA00038093"/>
    </source>
</evidence>
<keyword evidence="5 8" id="KW-0378">Hydrolase</keyword>
<evidence type="ECO:0000256" key="4">
    <source>
        <dbReference type="ARBA" id="ARBA00022723"/>
    </source>
</evidence>
<dbReference type="Pfam" id="PF01850">
    <property type="entry name" value="PIN"/>
    <property type="match status" value="1"/>
</dbReference>
<feature type="domain" description="PIN" evidence="9">
    <location>
        <begin position="4"/>
        <end position="130"/>
    </location>
</feature>
<dbReference type="RefSeq" id="WP_238567696.1">
    <property type="nucleotide sequence ID" value="NZ_JGZP01000024.1"/>
</dbReference>
<dbReference type="EC" id="3.1.-.-" evidence="8"/>
<evidence type="ECO:0000256" key="6">
    <source>
        <dbReference type="ARBA" id="ARBA00022842"/>
    </source>
</evidence>
<evidence type="ECO:0000256" key="8">
    <source>
        <dbReference type="HAMAP-Rule" id="MF_00265"/>
    </source>
</evidence>
<comment type="similarity">
    <text evidence="7 8">Belongs to the PINc/VapC protein family.</text>
</comment>
<reference evidence="10 11" key="1">
    <citation type="submission" date="2014-03" db="EMBL/GenBank/DDBJ databases">
        <title>Genomics of Bifidobacteria.</title>
        <authorList>
            <person name="Ventura M."/>
            <person name="Milani C."/>
            <person name="Lugli G.A."/>
        </authorList>
    </citation>
    <scope>NUCLEOTIDE SEQUENCE [LARGE SCALE GENOMIC DNA]</scope>
    <source>
        <strain evidence="10 11">DSM 23968</strain>
    </source>
</reference>
<proteinExistence type="inferred from homology"/>
<dbReference type="GO" id="GO:0000287">
    <property type="term" value="F:magnesium ion binding"/>
    <property type="evidence" value="ECO:0007669"/>
    <property type="project" value="UniProtKB-UniRule"/>
</dbReference>
<evidence type="ECO:0000313" key="10">
    <source>
        <dbReference type="EMBL" id="KFI94276.1"/>
    </source>
</evidence>
<dbReference type="SUPFAM" id="SSF88723">
    <property type="entry name" value="PIN domain-like"/>
    <property type="match status" value="1"/>
</dbReference>
<evidence type="ECO:0000313" key="11">
    <source>
        <dbReference type="Proteomes" id="UP000029004"/>
    </source>
</evidence>
<dbReference type="InterPro" id="IPR022907">
    <property type="entry name" value="VapC_family"/>
</dbReference>
<dbReference type="EMBL" id="JGZP01000024">
    <property type="protein sequence ID" value="KFI94276.1"/>
    <property type="molecule type" value="Genomic_DNA"/>
</dbReference>
<keyword evidence="8" id="KW-0800">Toxin</keyword>
<dbReference type="CDD" id="cd18731">
    <property type="entry name" value="PIN_NgFitB-like"/>
    <property type="match status" value="1"/>
</dbReference>
<dbReference type="Gene3D" id="3.40.50.1010">
    <property type="entry name" value="5'-nuclease"/>
    <property type="match status" value="1"/>
</dbReference>
<keyword evidence="4 8" id="KW-0479">Metal-binding</keyword>
<evidence type="ECO:0000256" key="2">
    <source>
        <dbReference type="ARBA" id="ARBA00022649"/>
    </source>
</evidence>
<dbReference type="GO" id="GO:0090729">
    <property type="term" value="F:toxin activity"/>
    <property type="evidence" value="ECO:0007669"/>
    <property type="project" value="UniProtKB-KW"/>
</dbReference>
<evidence type="ECO:0000256" key="1">
    <source>
        <dbReference type="ARBA" id="ARBA00001946"/>
    </source>
</evidence>
<keyword evidence="6 8" id="KW-0460">Magnesium</keyword>
<comment type="function">
    <text evidence="8">Toxic component of a toxin-antitoxin (TA) system. An RNase.</text>
</comment>
<organism evidence="10 11">
    <name type="scientific">Bifidobacterium stellenboschense</name>
    <dbReference type="NCBI Taxonomy" id="762211"/>
    <lineage>
        <taxon>Bacteria</taxon>
        <taxon>Bacillati</taxon>
        <taxon>Actinomycetota</taxon>
        <taxon>Actinomycetes</taxon>
        <taxon>Bifidobacteriales</taxon>
        <taxon>Bifidobacteriaceae</taxon>
        <taxon>Bifidobacterium</taxon>
    </lineage>
</organism>
<feature type="binding site" evidence="8">
    <location>
        <position position="6"/>
    </location>
    <ligand>
        <name>Mg(2+)</name>
        <dbReference type="ChEBI" id="CHEBI:18420"/>
    </ligand>
</feature>